<accession>A0A917NN26</accession>
<feature type="domain" description="Solute-binding protein family 5" evidence="4">
    <location>
        <begin position="79"/>
        <end position="449"/>
    </location>
</feature>
<keyword evidence="3" id="KW-0732">Signal</keyword>
<dbReference type="GO" id="GO:1904680">
    <property type="term" value="F:peptide transmembrane transporter activity"/>
    <property type="evidence" value="ECO:0007669"/>
    <property type="project" value="TreeGrafter"/>
</dbReference>
<comment type="similarity">
    <text evidence="2">Belongs to the bacterial solute-binding protein 5 family.</text>
</comment>
<dbReference type="GO" id="GO:0015833">
    <property type="term" value="P:peptide transport"/>
    <property type="evidence" value="ECO:0007669"/>
    <property type="project" value="TreeGrafter"/>
</dbReference>
<comment type="caution">
    <text evidence="5">The sequence shown here is derived from an EMBL/GenBank/DDBJ whole genome shotgun (WGS) entry which is preliminary data.</text>
</comment>
<dbReference type="InterPro" id="IPR030678">
    <property type="entry name" value="Peptide/Ni-bd"/>
</dbReference>
<dbReference type="PIRSF" id="PIRSF002741">
    <property type="entry name" value="MppA"/>
    <property type="match status" value="1"/>
</dbReference>
<protein>
    <submittedName>
        <fullName evidence="5">ABC transporter substrate-binding protein</fullName>
    </submittedName>
</protein>
<dbReference type="Proteomes" id="UP000661507">
    <property type="component" value="Unassembled WGS sequence"/>
</dbReference>
<reference evidence="5" key="2">
    <citation type="submission" date="2020-09" db="EMBL/GenBank/DDBJ databases">
        <authorList>
            <person name="Sun Q."/>
            <person name="Zhou Y."/>
        </authorList>
    </citation>
    <scope>NUCLEOTIDE SEQUENCE</scope>
    <source>
        <strain evidence="5">CGMCC 1.3617</strain>
    </source>
</reference>
<dbReference type="InterPro" id="IPR000914">
    <property type="entry name" value="SBP_5_dom"/>
</dbReference>
<dbReference type="AlphaFoldDB" id="A0A917NN26"/>
<evidence type="ECO:0000313" key="5">
    <source>
        <dbReference type="EMBL" id="GGJ12458.1"/>
    </source>
</evidence>
<dbReference type="Gene3D" id="3.40.190.10">
    <property type="entry name" value="Periplasmic binding protein-like II"/>
    <property type="match status" value="1"/>
</dbReference>
<dbReference type="Gene3D" id="3.90.76.10">
    <property type="entry name" value="Dipeptide-binding Protein, Domain 1"/>
    <property type="match status" value="1"/>
</dbReference>
<proteinExistence type="inferred from homology"/>
<gene>
    <name evidence="5" type="ORF">GCM10011320_19640</name>
</gene>
<evidence type="ECO:0000259" key="4">
    <source>
        <dbReference type="Pfam" id="PF00496"/>
    </source>
</evidence>
<dbReference type="RefSeq" id="WP_188966861.1">
    <property type="nucleotide sequence ID" value="NZ_BMKW01000004.1"/>
</dbReference>
<keyword evidence="6" id="KW-1185">Reference proteome</keyword>
<dbReference type="GO" id="GO:0043190">
    <property type="term" value="C:ATP-binding cassette (ABC) transporter complex"/>
    <property type="evidence" value="ECO:0007669"/>
    <property type="project" value="InterPro"/>
</dbReference>
<sequence>MRLDRRSLLAGGAGLLTLPRVALAQADQRPSITVAVQKVSNSNTLEPLREQSNVGERVLLTSIWEGLLGRDYGSRLETVPVLAVENRRISDSVVEFKLRPGVKFHNGEELTAEDVVFSFGNDRMFGPNGPNSGSTIRVGEGMPTRGGKELPIEVPAVANRSFPGFQRFEIVDRHTVRWINRTPDVTLEGRLARYGSEIGSQRGFEAAPTWLDWSRQPVTTGPYKVAEFRADHSLTLVAHDEYWGGRPPLRQIRFVEVPEVASRVNGLLSGEYQFACDIPPDQISGIERNAAFEVVGGTIPNHRLTVFDKNHAQLRNPLVRRAFTHAIDRQAIVDSLWAGRTVIPKGLQWEFYGDMFIADWSVPAYDPAEARRLLREAGYRGEPIPYRLLNNYYTGQVGTAQILVEMWRQVGLNVQIEMKENWSQILERSPTRAVRDWSNSGLFSDPVSSLVNQHGPNGQQQQVGEWSNDEFNRLSVELETSTDRARRRVVFQRMLVIAEREDPAYTVLHQNATFTAKRKDIRWKVAPAFAMDFRASNWGA</sequence>
<dbReference type="Pfam" id="PF00496">
    <property type="entry name" value="SBP_bac_5"/>
    <property type="match status" value="1"/>
</dbReference>
<reference evidence="5" key="1">
    <citation type="journal article" date="2014" name="Int. J. Syst. Evol. Microbiol.">
        <title>Complete genome sequence of Corynebacterium casei LMG S-19264T (=DSM 44701T), isolated from a smear-ripened cheese.</title>
        <authorList>
            <consortium name="US DOE Joint Genome Institute (JGI-PGF)"/>
            <person name="Walter F."/>
            <person name="Albersmeier A."/>
            <person name="Kalinowski J."/>
            <person name="Ruckert C."/>
        </authorList>
    </citation>
    <scope>NUCLEOTIDE SEQUENCE</scope>
    <source>
        <strain evidence="5">CGMCC 1.3617</strain>
    </source>
</reference>
<dbReference type="Gene3D" id="3.10.105.10">
    <property type="entry name" value="Dipeptide-binding Protein, Domain 3"/>
    <property type="match status" value="1"/>
</dbReference>
<dbReference type="InterPro" id="IPR039424">
    <property type="entry name" value="SBP_5"/>
</dbReference>
<evidence type="ECO:0000256" key="3">
    <source>
        <dbReference type="ARBA" id="ARBA00022729"/>
    </source>
</evidence>
<dbReference type="EMBL" id="BMKW01000004">
    <property type="protein sequence ID" value="GGJ12458.1"/>
    <property type="molecule type" value="Genomic_DNA"/>
</dbReference>
<comment type="subcellular location">
    <subcellularLocation>
        <location evidence="1">Periplasm</location>
    </subcellularLocation>
</comment>
<dbReference type="GO" id="GO:0030288">
    <property type="term" value="C:outer membrane-bounded periplasmic space"/>
    <property type="evidence" value="ECO:0007669"/>
    <property type="project" value="UniProtKB-ARBA"/>
</dbReference>
<evidence type="ECO:0000313" key="6">
    <source>
        <dbReference type="Proteomes" id="UP000661507"/>
    </source>
</evidence>
<dbReference type="SUPFAM" id="SSF53850">
    <property type="entry name" value="Periplasmic binding protein-like II"/>
    <property type="match status" value="1"/>
</dbReference>
<evidence type="ECO:0000256" key="1">
    <source>
        <dbReference type="ARBA" id="ARBA00004418"/>
    </source>
</evidence>
<evidence type="ECO:0000256" key="2">
    <source>
        <dbReference type="ARBA" id="ARBA00005695"/>
    </source>
</evidence>
<dbReference type="PANTHER" id="PTHR30290:SF38">
    <property type="entry name" value="D,D-DIPEPTIDE-BINDING PERIPLASMIC PROTEIN DDPA-RELATED"/>
    <property type="match status" value="1"/>
</dbReference>
<organism evidence="5 6">
    <name type="scientific">Neoroseomonas lacus</name>
    <dbReference type="NCBI Taxonomy" id="287609"/>
    <lineage>
        <taxon>Bacteria</taxon>
        <taxon>Pseudomonadati</taxon>
        <taxon>Pseudomonadota</taxon>
        <taxon>Alphaproteobacteria</taxon>
        <taxon>Acetobacterales</taxon>
        <taxon>Acetobacteraceae</taxon>
        <taxon>Neoroseomonas</taxon>
    </lineage>
</organism>
<name>A0A917NN26_9PROT</name>
<dbReference type="PANTHER" id="PTHR30290">
    <property type="entry name" value="PERIPLASMIC BINDING COMPONENT OF ABC TRANSPORTER"/>
    <property type="match status" value="1"/>
</dbReference>